<evidence type="ECO:0000256" key="5">
    <source>
        <dbReference type="ARBA" id="ARBA00022475"/>
    </source>
</evidence>
<evidence type="ECO:0000256" key="6">
    <source>
        <dbReference type="ARBA" id="ARBA00023136"/>
    </source>
</evidence>
<dbReference type="InterPro" id="IPR039621">
    <property type="entry name" value="BG1-like"/>
</dbReference>
<dbReference type="AlphaFoldDB" id="A0ABD1L356"/>
<keyword evidence="4" id="KW-0813">Transport</keyword>
<evidence type="ECO:0000256" key="4">
    <source>
        <dbReference type="ARBA" id="ARBA00022448"/>
    </source>
</evidence>
<comment type="caution">
    <text evidence="9">The sequence shown here is derived from an EMBL/GenBank/DDBJ whole genome shotgun (WGS) entry which is preliminary data.</text>
</comment>
<accession>A0ABD1L356</accession>
<evidence type="ECO:0000313" key="9">
    <source>
        <dbReference type="EMBL" id="KAL2317953.1"/>
    </source>
</evidence>
<evidence type="ECO:0000256" key="8">
    <source>
        <dbReference type="SAM" id="MobiDB-lite"/>
    </source>
</evidence>
<comment type="function">
    <text evidence="1">Involved in auxin transport. Regulator of the auxin signaling pathway.</text>
</comment>
<dbReference type="GO" id="GO:0009734">
    <property type="term" value="P:auxin-activated signaling pathway"/>
    <property type="evidence" value="ECO:0007669"/>
    <property type="project" value="UniProtKB-KW"/>
</dbReference>
<name>A0ABD1L356_9FABA</name>
<evidence type="ECO:0000313" key="10">
    <source>
        <dbReference type="Proteomes" id="UP001603857"/>
    </source>
</evidence>
<comment type="subcellular location">
    <subcellularLocation>
        <location evidence="2">Cell membrane</location>
    </subcellularLocation>
</comment>
<comment type="similarity">
    <text evidence="3">Belongs to the BIG GRAIN 1 (BG1) plant protein family.</text>
</comment>
<sequence length="324" mass="35853">MDTKTAETNFYTHTTMKNTKPVAAKADRKPRRADVDSHDQDALFFSSTSISSDSSFGFSSSDTESLSRASCFAPRPRPKPRPASASSSFRSNRHAAFDAFCPNSPTWEKQHQQQQHEEALIIKSKSRAFMIYNNLKKVKQPISPGGRVASFLNSLFANAKKNTPRTCRGAASSSSSSSSSSSYYSATCPSSSRSCLSKTLTSERDALRDGVKRTVRFYPVSVIVGEDSRPCGHKRLGEEKEPSRDFSRHNHKKKSDLLFQNLSLRTNVDDDDEDDDDASSYASSDLFELDHLALFGSGRYCEELPVYETTHVGTNRAIANGLIV</sequence>
<keyword evidence="7" id="KW-0927">Auxin signaling pathway</keyword>
<dbReference type="PANTHER" id="PTHR33541">
    <property type="entry name" value="PROTEIN BIG GRAIN 1-LIKE A-RELATED"/>
    <property type="match status" value="1"/>
</dbReference>
<evidence type="ECO:0000256" key="2">
    <source>
        <dbReference type="ARBA" id="ARBA00004236"/>
    </source>
</evidence>
<feature type="region of interest" description="Disordered" evidence="8">
    <location>
        <begin position="163"/>
        <end position="195"/>
    </location>
</feature>
<feature type="compositionally biased region" description="Low complexity" evidence="8">
    <location>
        <begin position="171"/>
        <end position="195"/>
    </location>
</feature>
<keyword evidence="5" id="KW-1003">Cell membrane</keyword>
<feature type="compositionally biased region" description="Polar residues" evidence="8">
    <location>
        <begin position="1"/>
        <end position="18"/>
    </location>
</feature>
<evidence type="ECO:0000256" key="1">
    <source>
        <dbReference type="ARBA" id="ARBA00002281"/>
    </source>
</evidence>
<dbReference type="Proteomes" id="UP001603857">
    <property type="component" value="Unassembled WGS sequence"/>
</dbReference>
<feature type="compositionally biased region" description="Basic and acidic residues" evidence="8">
    <location>
        <begin position="229"/>
        <end position="248"/>
    </location>
</feature>
<dbReference type="GO" id="GO:0005886">
    <property type="term" value="C:plasma membrane"/>
    <property type="evidence" value="ECO:0007669"/>
    <property type="project" value="UniProtKB-SubCell"/>
</dbReference>
<feature type="region of interest" description="Disordered" evidence="8">
    <location>
        <begin position="229"/>
        <end position="251"/>
    </location>
</feature>
<keyword evidence="6" id="KW-0472">Membrane</keyword>
<feature type="region of interest" description="Disordered" evidence="8">
    <location>
        <begin position="1"/>
        <end position="91"/>
    </location>
</feature>
<reference evidence="9 10" key="1">
    <citation type="submission" date="2024-08" db="EMBL/GenBank/DDBJ databases">
        <title>Insights into the chromosomal genome structure of Flemingia macrophylla.</title>
        <authorList>
            <person name="Ding Y."/>
            <person name="Zhao Y."/>
            <person name="Bi W."/>
            <person name="Wu M."/>
            <person name="Zhao G."/>
            <person name="Gong Y."/>
            <person name="Li W."/>
            <person name="Zhang P."/>
        </authorList>
    </citation>
    <scope>NUCLEOTIDE SEQUENCE [LARGE SCALE GENOMIC DNA]</scope>
    <source>
        <strain evidence="9">DYQJB</strain>
        <tissue evidence="9">Leaf</tissue>
    </source>
</reference>
<feature type="compositionally biased region" description="Basic and acidic residues" evidence="8">
    <location>
        <begin position="32"/>
        <end position="41"/>
    </location>
</feature>
<keyword evidence="10" id="KW-1185">Reference proteome</keyword>
<organism evidence="9 10">
    <name type="scientific">Flemingia macrophylla</name>
    <dbReference type="NCBI Taxonomy" id="520843"/>
    <lineage>
        <taxon>Eukaryota</taxon>
        <taxon>Viridiplantae</taxon>
        <taxon>Streptophyta</taxon>
        <taxon>Embryophyta</taxon>
        <taxon>Tracheophyta</taxon>
        <taxon>Spermatophyta</taxon>
        <taxon>Magnoliopsida</taxon>
        <taxon>eudicotyledons</taxon>
        <taxon>Gunneridae</taxon>
        <taxon>Pentapetalae</taxon>
        <taxon>rosids</taxon>
        <taxon>fabids</taxon>
        <taxon>Fabales</taxon>
        <taxon>Fabaceae</taxon>
        <taxon>Papilionoideae</taxon>
        <taxon>50 kb inversion clade</taxon>
        <taxon>NPAAA clade</taxon>
        <taxon>indigoferoid/millettioid clade</taxon>
        <taxon>Phaseoleae</taxon>
        <taxon>Flemingia</taxon>
    </lineage>
</organism>
<evidence type="ECO:0000256" key="3">
    <source>
        <dbReference type="ARBA" id="ARBA00010067"/>
    </source>
</evidence>
<protein>
    <recommendedName>
        <fullName evidence="11">Protein BIG GRAIN 1-like B</fullName>
    </recommendedName>
</protein>
<gene>
    <name evidence="9" type="ORF">Fmac_031829</name>
</gene>
<proteinExistence type="inferred from homology"/>
<evidence type="ECO:0000256" key="7">
    <source>
        <dbReference type="ARBA" id="ARBA00023294"/>
    </source>
</evidence>
<feature type="compositionally biased region" description="Low complexity" evidence="8">
    <location>
        <begin position="43"/>
        <end position="67"/>
    </location>
</feature>
<dbReference type="EMBL" id="JBGMDY010000011">
    <property type="protein sequence ID" value="KAL2317953.1"/>
    <property type="molecule type" value="Genomic_DNA"/>
</dbReference>
<evidence type="ECO:0008006" key="11">
    <source>
        <dbReference type="Google" id="ProtNLM"/>
    </source>
</evidence>
<dbReference type="PANTHER" id="PTHR33541:SF12">
    <property type="entry name" value="PROTEIN BIG GRAIN 1-LIKE A"/>
    <property type="match status" value="1"/>
</dbReference>